<dbReference type="Gene3D" id="4.10.320.10">
    <property type="entry name" value="E3-binding domain"/>
    <property type="match status" value="1"/>
</dbReference>
<dbReference type="EC" id="2.3.1.-" evidence="6"/>
<evidence type="ECO:0000256" key="6">
    <source>
        <dbReference type="RuleBase" id="RU003423"/>
    </source>
</evidence>
<dbReference type="Pfam" id="PF00364">
    <property type="entry name" value="Biotin_lipoyl"/>
    <property type="match status" value="1"/>
</dbReference>
<keyword evidence="11" id="KW-1185">Reference proteome</keyword>
<dbReference type="InterPro" id="IPR000089">
    <property type="entry name" value="Biotin_lipoyl"/>
</dbReference>
<name>A0ABQ4FE02_9ACTN</name>
<evidence type="ECO:0000256" key="7">
    <source>
        <dbReference type="SAM" id="MobiDB-lite"/>
    </source>
</evidence>
<feature type="compositionally biased region" description="Basic and acidic residues" evidence="7">
    <location>
        <begin position="94"/>
        <end position="112"/>
    </location>
</feature>
<evidence type="ECO:0000256" key="5">
    <source>
        <dbReference type="ARBA" id="ARBA00023315"/>
    </source>
</evidence>
<dbReference type="RefSeq" id="WP_204286069.1">
    <property type="nucleotide sequence ID" value="NZ_BAABEJ010000011.1"/>
</dbReference>
<dbReference type="CDD" id="cd06849">
    <property type="entry name" value="lipoyl_domain"/>
    <property type="match status" value="1"/>
</dbReference>
<dbReference type="PANTHER" id="PTHR43178:SF5">
    <property type="entry name" value="LIPOAMIDE ACYLTRANSFERASE COMPONENT OF BRANCHED-CHAIN ALPHA-KETO ACID DEHYDROGENASE COMPLEX, MITOCHONDRIAL"/>
    <property type="match status" value="1"/>
</dbReference>
<feature type="domain" description="Peripheral subunit-binding (PSBD)" evidence="9">
    <location>
        <begin position="199"/>
        <end position="236"/>
    </location>
</feature>
<dbReference type="SUPFAM" id="SSF52777">
    <property type="entry name" value="CoA-dependent acyltransferases"/>
    <property type="match status" value="1"/>
</dbReference>
<evidence type="ECO:0000259" key="8">
    <source>
        <dbReference type="PROSITE" id="PS50968"/>
    </source>
</evidence>
<dbReference type="Pfam" id="PF02817">
    <property type="entry name" value="E3_binding"/>
    <property type="match status" value="1"/>
</dbReference>
<evidence type="ECO:0000313" key="10">
    <source>
        <dbReference type="EMBL" id="GIH33021.1"/>
    </source>
</evidence>
<dbReference type="EMBL" id="BOOB01000020">
    <property type="protein sequence ID" value="GIH33021.1"/>
    <property type="molecule type" value="Genomic_DNA"/>
</dbReference>
<feature type="domain" description="Lipoyl-binding" evidence="8">
    <location>
        <begin position="2"/>
        <end position="77"/>
    </location>
</feature>
<feature type="compositionally biased region" description="Pro residues" evidence="7">
    <location>
        <begin position="170"/>
        <end position="183"/>
    </location>
</feature>
<feature type="compositionally biased region" description="Low complexity" evidence="7">
    <location>
        <begin position="141"/>
        <end position="169"/>
    </location>
</feature>
<dbReference type="SUPFAM" id="SSF51230">
    <property type="entry name" value="Single hybrid motif"/>
    <property type="match status" value="1"/>
</dbReference>
<dbReference type="Gene3D" id="2.40.50.100">
    <property type="match status" value="1"/>
</dbReference>
<dbReference type="InterPro" id="IPR004167">
    <property type="entry name" value="PSBD"/>
</dbReference>
<dbReference type="InterPro" id="IPR011053">
    <property type="entry name" value="Single_hybrid_motif"/>
</dbReference>
<evidence type="ECO:0000256" key="2">
    <source>
        <dbReference type="ARBA" id="ARBA00007317"/>
    </source>
</evidence>
<dbReference type="InterPro" id="IPR003016">
    <property type="entry name" value="2-oxoA_DH_lipoyl-BS"/>
</dbReference>
<keyword evidence="10" id="KW-0670">Pyruvate</keyword>
<dbReference type="Gene3D" id="3.30.559.10">
    <property type="entry name" value="Chloramphenicol acetyltransferase-like domain"/>
    <property type="match status" value="1"/>
</dbReference>
<evidence type="ECO:0000256" key="1">
    <source>
        <dbReference type="ARBA" id="ARBA00001938"/>
    </source>
</evidence>
<dbReference type="Proteomes" id="UP000651728">
    <property type="component" value="Unassembled WGS sequence"/>
</dbReference>
<dbReference type="PANTHER" id="PTHR43178">
    <property type="entry name" value="DIHYDROLIPOAMIDE ACETYLTRANSFERASE COMPONENT OF PYRUVATE DEHYDROGENASE COMPLEX"/>
    <property type="match status" value="1"/>
</dbReference>
<dbReference type="PROSITE" id="PS51826">
    <property type="entry name" value="PSBD"/>
    <property type="match status" value="1"/>
</dbReference>
<dbReference type="PROSITE" id="PS50968">
    <property type="entry name" value="BIOTINYL_LIPOYL"/>
    <property type="match status" value="1"/>
</dbReference>
<sequence length="479" mass="49739">MLREFRLPDVGEGLTEAEIVRWHVTPGDSVKINQTIVEIETAKAVVELPCPYEGTVSALMADEGQTVDVGAPIISVRTGDGEGPADAGREALADDLVPDVKDGAEPKKEKRQPVLVGYGVKTSATRRRPRKPAPPAPAPSTPVSAAPASSAPVSAARTSTAPAAPAPAAYTPPAPAATPPASPSAPANGHAASARVQVLAKPPVRKLARDLGVDLTALTGTGPQGSITRADVEAAVAAPAPATSVAAGAREEYIPVRGVRKATAQAMVASAFSAPHVTEWLQVDVTETMEAVRRLRTLPEFAEVKVSPLLLVAKALITAVKRHPMANASWTGEEIVVKHYVNLGIAAATDRGLIVPNIKDADAMSLPGLARALGELTERARAGKCQPAELTGGTITITNVGVFGVDAGTPILNPGEVAILAIGQIRDMPWVVDGQLAVRKVTTLALSFDHRVVDGELGSYVLRDVGAMLEDPLRMLAWS</sequence>
<keyword evidence="3 6" id="KW-0808">Transferase</keyword>
<comment type="cofactor">
    <cofactor evidence="1 6">
        <name>(R)-lipoate</name>
        <dbReference type="ChEBI" id="CHEBI:83088"/>
    </cofactor>
</comment>
<evidence type="ECO:0000313" key="11">
    <source>
        <dbReference type="Proteomes" id="UP000651728"/>
    </source>
</evidence>
<dbReference type="PROSITE" id="PS00189">
    <property type="entry name" value="LIPOYL"/>
    <property type="match status" value="1"/>
</dbReference>
<dbReference type="SUPFAM" id="SSF47005">
    <property type="entry name" value="Peripheral subunit-binding domain of 2-oxo acid dehydrogenase complex"/>
    <property type="match status" value="1"/>
</dbReference>
<reference evidence="10 11" key="1">
    <citation type="submission" date="2021-01" db="EMBL/GenBank/DDBJ databases">
        <title>Whole genome shotgun sequence of Microbispora amethystogenes NBRC 101907.</title>
        <authorList>
            <person name="Komaki H."/>
            <person name="Tamura T."/>
        </authorList>
    </citation>
    <scope>NUCLEOTIDE SEQUENCE [LARGE SCALE GENOMIC DNA]</scope>
    <source>
        <strain evidence="10 11">NBRC 101907</strain>
    </source>
</reference>
<comment type="caution">
    <text evidence="10">The sequence shown here is derived from an EMBL/GenBank/DDBJ whole genome shotgun (WGS) entry which is preliminary data.</text>
</comment>
<protein>
    <recommendedName>
        <fullName evidence="6">Dihydrolipoamide acetyltransferase component of pyruvate dehydrogenase complex</fullName>
        <ecNumber evidence="6">2.3.1.-</ecNumber>
    </recommendedName>
</protein>
<feature type="compositionally biased region" description="Low complexity" evidence="7">
    <location>
        <begin position="184"/>
        <end position="194"/>
    </location>
</feature>
<evidence type="ECO:0000256" key="4">
    <source>
        <dbReference type="ARBA" id="ARBA00022823"/>
    </source>
</evidence>
<proteinExistence type="inferred from homology"/>
<evidence type="ECO:0000259" key="9">
    <source>
        <dbReference type="PROSITE" id="PS51826"/>
    </source>
</evidence>
<organism evidence="10 11">
    <name type="scientific">Microbispora amethystogenes</name>
    <dbReference type="NCBI Taxonomy" id="1427754"/>
    <lineage>
        <taxon>Bacteria</taxon>
        <taxon>Bacillati</taxon>
        <taxon>Actinomycetota</taxon>
        <taxon>Actinomycetes</taxon>
        <taxon>Streptosporangiales</taxon>
        <taxon>Streptosporangiaceae</taxon>
        <taxon>Microbispora</taxon>
    </lineage>
</organism>
<keyword evidence="5 6" id="KW-0012">Acyltransferase</keyword>
<dbReference type="Pfam" id="PF00198">
    <property type="entry name" value="2-oxoacid_dh"/>
    <property type="match status" value="1"/>
</dbReference>
<dbReference type="InterPro" id="IPR001078">
    <property type="entry name" value="2-oxoacid_DH_actylTfrase"/>
</dbReference>
<gene>
    <name evidence="10" type="ORF">Mam01_31850</name>
</gene>
<dbReference type="InterPro" id="IPR023213">
    <property type="entry name" value="CAT-like_dom_sf"/>
</dbReference>
<keyword evidence="4 6" id="KW-0450">Lipoyl</keyword>
<evidence type="ECO:0000256" key="3">
    <source>
        <dbReference type="ARBA" id="ARBA00022679"/>
    </source>
</evidence>
<dbReference type="InterPro" id="IPR050743">
    <property type="entry name" value="2-oxoacid_DH_E2_comp"/>
</dbReference>
<dbReference type="InterPro" id="IPR036625">
    <property type="entry name" value="E3-bd_dom_sf"/>
</dbReference>
<accession>A0ABQ4FE02</accession>
<feature type="region of interest" description="Disordered" evidence="7">
    <location>
        <begin position="94"/>
        <end position="194"/>
    </location>
</feature>
<comment type="similarity">
    <text evidence="2 6">Belongs to the 2-oxoacid dehydrogenase family.</text>
</comment>